<evidence type="ECO:0000256" key="1">
    <source>
        <dbReference type="SAM" id="Phobius"/>
    </source>
</evidence>
<keyword evidence="1" id="KW-1133">Transmembrane helix</keyword>
<name>A0A398CRW5_9BACL</name>
<sequence length="456" mass="51266">MKGRWNMNLTNLELELKRIGRAAMSEQEEMPDDVLERLEKTLTGLPDRSRRVEWRGRRAAIATGIVAAVITILCGFSMLSAPAAAALRQVPIIGSVFGQVGDYGLRLIYEGKTSTKVQLSDSHKGITFHVRDVLYDGTSLAFGYYFDGADEGISSSNIRMDVYVNGKKTDFRGFGYAMSELNGYIWHERPEQPDSLPEKFDLSLKVSRVGDVKGNWSVTVPVEEYKEGRLTLFPNVGKSSPDFSLLVRKVRFSPTMTAVDLDVQQAVMENIVLDYVLEDDQGVEYPPYESTWSTIIAPKQLNKTLETSLLFGPTGRIPKWIKIKPFLPSTDLGEETKAGMVSPPAPDQPIVLLQGEAGKMDILSVEYFRDRTRVHYRVQGKFPFFRASGLAIEDSGGNRVNRLPELVYVIEDLQKSEFFTDFPPIQEKDIRSFVTHRFAAPVYFPELDTIVPVDLK</sequence>
<gene>
    <name evidence="3" type="ORF">D3H35_08340</name>
</gene>
<accession>A0A398CRW5</accession>
<dbReference type="InterPro" id="IPR025436">
    <property type="entry name" value="DUF4179"/>
</dbReference>
<dbReference type="Proteomes" id="UP000266340">
    <property type="component" value="Unassembled WGS sequence"/>
</dbReference>
<dbReference type="Pfam" id="PF13786">
    <property type="entry name" value="DUF4179"/>
    <property type="match status" value="1"/>
</dbReference>
<evidence type="ECO:0000313" key="3">
    <source>
        <dbReference type="EMBL" id="RIE03959.1"/>
    </source>
</evidence>
<reference evidence="3 4" key="1">
    <citation type="submission" date="2018-09" db="EMBL/GenBank/DDBJ databases">
        <title>Cohnella cavernae sp. nov., isolated from a karst cave.</title>
        <authorList>
            <person name="Zhu H."/>
        </authorList>
    </citation>
    <scope>NUCLEOTIDE SEQUENCE [LARGE SCALE GENOMIC DNA]</scope>
    <source>
        <strain evidence="3 4">K2E09-144</strain>
    </source>
</reference>
<protein>
    <submittedName>
        <fullName evidence="3">DUF4179 domain-containing protein</fullName>
    </submittedName>
</protein>
<evidence type="ECO:0000313" key="4">
    <source>
        <dbReference type="Proteomes" id="UP000266340"/>
    </source>
</evidence>
<dbReference type="EMBL" id="QXJM01000029">
    <property type="protein sequence ID" value="RIE03959.1"/>
    <property type="molecule type" value="Genomic_DNA"/>
</dbReference>
<feature type="transmembrane region" description="Helical" evidence="1">
    <location>
        <begin position="59"/>
        <end position="79"/>
    </location>
</feature>
<proteinExistence type="predicted"/>
<dbReference type="Gene3D" id="2.60.40.1630">
    <property type="entry name" value="bacillus anthracis domain"/>
    <property type="match status" value="1"/>
</dbReference>
<evidence type="ECO:0000259" key="2">
    <source>
        <dbReference type="Pfam" id="PF13786"/>
    </source>
</evidence>
<feature type="domain" description="DUF4179" evidence="2">
    <location>
        <begin position="58"/>
        <end position="146"/>
    </location>
</feature>
<keyword evidence="1" id="KW-0472">Membrane</keyword>
<dbReference type="AlphaFoldDB" id="A0A398CRW5"/>
<keyword evidence="1" id="KW-0812">Transmembrane</keyword>
<organism evidence="3 4">
    <name type="scientific">Cohnella faecalis</name>
    <dbReference type="NCBI Taxonomy" id="2315694"/>
    <lineage>
        <taxon>Bacteria</taxon>
        <taxon>Bacillati</taxon>
        <taxon>Bacillota</taxon>
        <taxon>Bacilli</taxon>
        <taxon>Bacillales</taxon>
        <taxon>Paenibacillaceae</taxon>
        <taxon>Cohnella</taxon>
    </lineage>
</organism>
<comment type="caution">
    <text evidence="3">The sequence shown here is derived from an EMBL/GenBank/DDBJ whole genome shotgun (WGS) entry which is preliminary data.</text>
</comment>
<keyword evidence="4" id="KW-1185">Reference proteome</keyword>